<protein>
    <recommendedName>
        <fullName evidence="1">Cyanophage baseplate Pam3 plug gp18 domain-containing protein</fullName>
    </recommendedName>
</protein>
<organism evidence="2 3">
    <name type="scientific">Volucribacter psittacicida</name>
    <dbReference type="NCBI Taxonomy" id="203482"/>
    <lineage>
        <taxon>Bacteria</taxon>
        <taxon>Pseudomonadati</taxon>
        <taxon>Pseudomonadota</taxon>
        <taxon>Gammaproteobacteria</taxon>
        <taxon>Pasteurellales</taxon>
        <taxon>Pasteurellaceae</taxon>
        <taxon>Volucribacter</taxon>
    </lineage>
</organism>
<evidence type="ECO:0000313" key="3">
    <source>
        <dbReference type="Proteomes" id="UP000294702"/>
    </source>
</evidence>
<sequence length="98" mass="11198">MLHKIPLQAIPNQKFSIQINNQEITISLATRHKQQLYATVSVNGEKIVDNRLCLNIQPLISVDYLPIKGNLFFIDMEGQDDPHYSGLGTRFILIYSEL</sequence>
<feature type="domain" description="Cyanophage baseplate Pam3 plug gp18" evidence="1">
    <location>
        <begin position="3"/>
        <end position="96"/>
    </location>
</feature>
<dbReference type="AlphaFoldDB" id="A0A4R1FRE8"/>
<reference evidence="2 3" key="1">
    <citation type="submission" date="2019-03" db="EMBL/GenBank/DDBJ databases">
        <title>Genomic Encyclopedia of Type Strains, Phase IV (KMG-IV): sequencing the most valuable type-strain genomes for metagenomic binning, comparative biology and taxonomic classification.</title>
        <authorList>
            <person name="Goeker M."/>
        </authorList>
    </citation>
    <scope>NUCLEOTIDE SEQUENCE [LARGE SCALE GENOMIC DNA]</scope>
    <source>
        <strain evidence="2 3">DSM 15534</strain>
    </source>
</reference>
<dbReference type="InterPro" id="IPR054252">
    <property type="entry name" value="Pam3_gp18"/>
</dbReference>
<keyword evidence="3" id="KW-1185">Reference proteome</keyword>
<evidence type="ECO:0000259" key="1">
    <source>
        <dbReference type="Pfam" id="PF22479"/>
    </source>
</evidence>
<dbReference type="RefSeq" id="WP_132691404.1">
    <property type="nucleotide sequence ID" value="NZ_SMFT01000004.1"/>
</dbReference>
<name>A0A4R1FRE8_9PAST</name>
<dbReference type="Pfam" id="PF22479">
    <property type="entry name" value="Pam3_gp18"/>
    <property type="match status" value="1"/>
</dbReference>
<comment type="caution">
    <text evidence="2">The sequence shown here is derived from an EMBL/GenBank/DDBJ whole genome shotgun (WGS) entry which is preliminary data.</text>
</comment>
<dbReference type="OrthoDB" id="6444802at2"/>
<gene>
    <name evidence="2" type="ORF">EV694_1683</name>
</gene>
<dbReference type="EMBL" id="SMFT01000004">
    <property type="protein sequence ID" value="TCJ96132.1"/>
    <property type="molecule type" value="Genomic_DNA"/>
</dbReference>
<proteinExistence type="predicted"/>
<evidence type="ECO:0000313" key="2">
    <source>
        <dbReference type="EMBL" id="TCJ96132.1"/>
    </source>
</evidence>
<accession>A0A4R1FRE8</accession>
<dbReference type="Proteomes" id="UP000294702">
    <property type="component" value="Unassembled WGS sequence"/>
</dbReference>